<comment type="pathway">
    <text evidence="2">Carbohydrate degradation; glycolysis; D-glyceraldehyde 3-phosphate and glycerone phosphate from D-glucose: step 4/4.</text>
</comment>
<evidence type="ECO:0000256" key="6">
    <source>
        <dbReference type="ARBA" id="ARBA00023239"/>
    </source>
</evidence>
<name>A0AAJ6CUW9_9CHLR</name>
<dbReference type="InterPro" id="IPR000741">
    <property type="entry name" value="FBA_I"/>
</dbReference>
<keyword evidence="6" id="KW-0456">Lyase</keyword>
<organism evidence="10 11">
    <name type="scientific">Candidatus Lucifugimonas marina</name>
    <dbReference type="NCBI Taxonomy" id="3038979"/>
    <lineage>
        <taxon>Bacteria</taxon>
        <taxon>Bacillati</taxon>
        <taxon>Chloroflexota</taxon>
        <taxon>Dehalococcoidia</taxon>
        <taxon>SAR202 cluster</taxon>
        <taxon>Candidatus Lucifugimonadales</taxon>
        <taxon>Candidatus Lucifugimonadaceae</taxon>
        <taxon>Candidatus Lucifugimonas</taxon>
    </lineage>
</organism>
<dbReference type="RefSeq" id="WP_342822651.1">
    <property type="nucleotide sequence ID" value="NZ_CP046146.1"/>
</dbReference>
<dbReference type="GO" id="GO:0004332">
    <property type="term" value="F:fructose-bisphosphate aldolase activity"/>
    <property type="evidence" value="ECO:0007669"/>
    <property type="project" value="UniProtKB-EC"/>
</dbReference>
<evidence type="ECO:0000256" key="3">
    <source>
        <dbReference type="ARBA" id="ARBA00010387"/>
    </source>
</evidence>
<keyword evidence="11" id="KW-1185">Reference proteome</keyword>
<evidence type="ECO:0000256" key="5">
    <source>
        <dbReference type="ARBA" id="ARBA00023152"/>
    </source>
</evidence>
<comment type="similarity">
    <text evidence="3">Belongs to the class I fructose-bisphosphate aldolase family.</text>
</comment>
<accession>A0AAJ6CUW9</accession>
<evidence type="ECO:0000256" key="1">
    <source>
        <dbReference type="ARBA" id="ARBA00000441"/>
    </source>
</evidence>
<dbReference type="InterPro" id="IPR013785">
    <property type="entry name" value="Aldolase_TIM"/>
</dbReference>
<dbReference type="Proteomes" id="UP001219901">
    <property type="component" value="Chromosome"/>
</dbReference>
<evidence type="ECO:0000256" key="2">
    <source>
        <dbReference type="ARBA" id="ARBA00004714"/>
    </source>
</evidence>
<protein>
    <recommendedName>
        <fullName evidence="8">Probable fructose-bisphosphate aldolase class 1</fullName>
        <ecNumber evidence="4">4.1.2.13</ecNumber>
    </recommendedName>
    <alternativeName>
        <fullName evidence="7">Fructose-bisphosphate aldolase class I</fullName>
    </alternativeName>
</protein>
<dbReference type="EC" id="4.1.2.13" evidence="4"/>
<dbReference type="AlphaFoldDB" id="A0AAJ6CUW9"/>
<evidence type="ECO:0000256" key="7">
    <source>
        <dbReference type="ARBA" id="ARBA00029799"/>
    </source>
</evidence>
<gene>
    <name evidence="9" type="ORF">GKO46_03195</name>
    <name evidence="10" type="ORF">GKO48_06065</name>
</gene>
<dbReference type="Gene3D" id="3.20.20.70">
    <property type="entry name" value="Aldolase class I"/>
    <property type="match status" value="1"/>
</dbReference>
<dbReference type="Pfam" id="PF00274">
    <property type="entry name" value="Glycolytic"/>
    <property type="match status" value="1"/>
</dbReference>
<evidence type="ECO:0000313" key="12">
    <source>
        <dbReference type="Proteomes" id="UP001321249"/>
    </source>
</evidence>
<evidence type="ECO:0000256" key="4">
    <source>
        <dbReference type="ARBA" id="ARBA00013068"/>
    </source>
</evidence>
<dbReference type="PANTHER" id="PTHR11627">
    <property type="entry name" value="FRUCTOSE-BISPHOSPHATE ALDOLASE"/>
    <property type="match status" value="1"/>
</dbReference>
<reference evidence="10" key="2">
    <citation type="journal article" date="2023" name="Nat. Commun.">
        <title>Cultivation of marine bacteria of the SAR202 clade.</title>
        <authorList>
            <person name="Lim Y."/>
            <person name="Seo J.H."/>
            <person name="Giovannoni S.J."/>
            <person name="Kang I."/>
            <person name="Cho J.C."/>
        </authorList>
    </citation>
    <scope>NUCLEOTIDE SEQUENCE</scope>
    <source>
        <strain evidence="10">JH1073</strain>
    </source>
</reference>
<reference evidence="11" key="3">
    <citation type="submission" date="2023-06" db="EMBL/GenBank/DDBJ databases">
        <title>Pangenomics reveal diversification of enzyme families and niche specialization in globally abundant SAR202 bacteria.</title>
        <authorList>
            <person name="Saw J.H.W."/>
        </authorList>
    </citation>
    <scope>NUCLEOTIDE SEQUENCE [LARGE SCALE GENOMIC DNA]</scope>
    <source>
        <strain evidence="11">JH1073</strain>
    </source>
</reference>
<proteinExistence type="inferred from homology"/>
<dbReference type="NCBIfam" id="NF033379">
    <property type="entry name" value="FrucBisAld_I"/>
    <property type="match status" value="1"/>
</dbReference>
<dbReference type="FunFam" id="3.20.20.70:FF:000140">
    <property type="entry name" value="Fructose-bisphosphate aldolase"/>
    <property type="match status" value="1"/>
</dbReference>
<comment type="catalytic activity">
    <reaction evidence="1">
        <text>beta-D-fructose 1,6-bisphosphate = D-glyceraldehyde 3-phosphate + dihydroxyacetone phosphate</text>
        <dbReference type="Rhea" id="RHEA:14729"/>
        <dbReference type="ChEBI" id="CHEBI:32966"/>
        <dbReference type="ChEBI" id="CHEBI:57642"/>
        <dbReference type="ChEBI" id="CHEBI:59776"/>
        <dbReference type="EC" id="4.1.2.13"/>
    </reaction>
</comment>
<evidence type="ECO:0000256" key="8">
    <source>
        <dbReference type="ARBA" id="ARBA00072515"/>
    </source>
</evidence>
<dbReference type="EMBL" id="WMBE01000001">
    <property type="protein sequence ID" value="MDG0866075.1"/>
    <property type="molecule type" value="Genomic_DNA"/>
</dbReference>
<evidence type="ECO:0000313" key="11">
    <source>
        <dbReference type="Proteomes" id="UP001219901"/>
    </source>
</evidence>
<dbReference type="SUPFAM" id="SSF51569">
    <property type="entry name" value="Aldolase"/>
    <property type="match status" value="1"/>
</dbReference>
<dbReference type="Proteomes" id="UP001321249">
    <property type="component" value="Unassembled WGS sequence"/>
</dbReference>
<evidence type="ECO:0000313" key="9">
    <source>
        <dbReference type="EMBL" id="MDG0866075.1"/>
    </source>
</evidence>
<keyword evidence="5" id="KW-0324">Glycolysis</keyword>
<dbReference type="EMBL" id="CP046147">
    <property type="protein sequence ID" value="WFG39200.1"/>
    <property type="molecule type" value="Genomic_DNA"/>
</dbReference>
<sequence>MASAELNSIALKMVARKKGILAADESTGTMTKRLDSINVESTSESRRQWRQLLFQTPDIGDYTSGVIMYDETIRQSDDSGQSFVDLLASNDVLSGIKVDNSTHDLAGAPGEFITEGLDGLRGRLAEYYELGARFTKWRALITIGEGRPSDYAIHTNMHALGRYSALCQEQGLVPIVEPEILMDGSHSIDDCRSATTRSLKAVFEELDAQNVDLEGIVLKPNMVISASDAPNRASAAEVARQTVDCFLETVPASVPGIAFLSGGQGDEEAVVNLNEINKIANTEDLPWELTYSYGRGLQAAPLAAWLGKAENVAAGQAAYQTRGLACSAAREGVYSA</sequence>
<dbReference type="GO" id="GO:0006096">
    <property type="term" value="P:glycolytic process"/>
    <property type="evidence" value="ECO:0007669"/>
    <property type="project" value="UniProtKB-KW"/>
</dbReference>
<evidence type="ECO:0000313" key="10">
    <source>
        <dbReference type="EMBL" id="WFG39200.1"/>
    </source>
</evidence>
<reference evidence="11 12" key="1">
    <citation type="submission" date="2019-11" db="EMBL/GenBank/DDBJ databases">
        <authorList>
            <person name="Cho J.-C."/>
        </authorList>
    </citation>
    <scope>NUCLEOTIDE SEQUENCE [LARGE SCALE GENOMIC DNA]</scope>
    <source>
        <strain evidence="10 11">JH1073</strain>
        <strain evidence="9 12">JH702</strain>
    </source>
</reference>